<proteinExistence type="evidence at transcript level"/>
<reference evidence="2" key="2">
    <citation type="journal article" date="2015" name="J. Proteomics">
        <title>Sexual differences in the sialomes of the zebra tick, Rhipicephalus pulchellus.</title>
        <authorList>
            <person name="Tan A.W."/>
            <person name="Francischetti I.M."/>
            <person name="Slovak M."/>
            <person name="Kini R.M."/>
            <person name="Ribeiro J.M."/>
        </authorList>
    </citation>
    <scope>NUCLEOTIDE SEQUENCE</scope>
    <source>
        <tissue evidence="2">Salivary gland</tissue>
    </source>
</reference>
<dbReference type="AlphaFoldDB" id="L7MBP7"/>
<feature type="signal peptide" evidence="1">
    <location>
        <begin position="1"/>
        <end position="25"/>
    </location>
</feature>
<name>L7MBP7_RHIPC</name>
<feature type="chain" id="PRO_5003981596" evidence="1">
    <location>
        <begin position="26"/>
        <end position="216"/>
    </location>
</feature>
<reference evidence="2" key="1">
    <citation type="submission" date="2012-11" db="EMBL/GenBank/DDBJ databases">
        <authorList>
            <person name="Lucero-Rivera Y.E."/>
            <person name="Tovar-Ramirez D."/>
        </authorList>
    </citation>
    <scope>NUCLEOTIDE SEQUENCE</scope>
    <source>
        <tissue evidence="2">Salivary gland</tissue>
    </source>
</reference>
<protein>
    <submittedName>
        <fullName evidence="2">Putative metastriate one of each protein family</fullName>
    </submittedName>
</protein>
<accession>L7MBP7</accession>
<evidence type="ECO:0000256" key="1">
    <source>
        <dbReference type="SAM" id="SignalP"/>
    </source>
</evidence>
<evidence type="ECO:0000313" key="2">
    <source>
        <dbReference type="EMBL" id="JAA60608.1"/>
    </source>
</evidence>
<organism evidence="2">
    <name type="scientific">Rhipicephalus pulchellus</name>
    <name type="common">Yellow backed tick</name>
    <name type="synonym">Dermacentor pulchellus</name>
    <dbReference type="NCBI Taxonomy" id="72859"/>
    <lineage>
        <taxon>Eukaryota</taxon>
        <taxon>Metazoa</taxon>
        <taxon>Ecdysozoa</taxon>
        <taxon>Arthropoda</taxon>
        <taxon>Chelicerata</taxon>
        <taxon>Arachnida</taxon>
        <taxon>Acari</taxon>
        <taxon>Parasitiformes</taxon>
        <taxon>Ixodida</taxon>
        <taxon>Ixodoidea</taxon>
        <taxon>Ixodidae</taxon>
        <taxon>Rhipicephalinae</taxon>
        <taxon>Rhipicephalus</taxon>
        <taxon>Rhipicephalus</taxon>
    </lineage>
</organism>
<dbReference type="EMBL" id="GACK01004426">
    <property type="protein sequence ID" value="JAA60608.1"/>
    <property type="molecule type" value="mRNA"/>
</dbReference>
<sequence>MRGPFTMDKLSSLLTILVGLHLSAADDSGFAVSLGPCSNVPEVDWTESIKDRLRQIPNNLTLPSFVVEESFAGIDIGLPQLSGLGSLWVYKPYHTYCVGKDTFLETTAFAREPLVLSIDWKSCAGTSGHFGIKVSTSQLRLVFKTAPTSDSPQHVELFKMYPDSLEDAQMFLFGDAEPITSIVKFANVLSKPIIEQFWSYFLRLDPEIITKHHPSA</sequence>
<keyword evidence="1" id="KW-0732">Signal</keyword>